<evidence type="ECO:0000259" key="4">
    <source>
        <dbReference type="PROSITE" id="PS50887"/>
    </source>
</evidence>
<protein>
    <recommendedName>
        <fullName evidence="2">diguanylate cyclase</fullName>
        <ecNumber evidence="2">2.7.7.65</ecNumber>
    </recommendedName>
</protein>
<evidence type="ECO:0000256" key="1">
    <source>
        <dbReference type="ARBA" id="ARBA00001946"/>
    </source>
</evidence>
<dbReference type="PROSITE" id="PS50887">
    <property type="entry name" value="GGDEF"/>
    <property type="match status" value="1"/>
</dbReference>
<dbReference type="InterPro" id="IPR035965">
    <property type="entry name" value="PAS-like_dom_sf"/>
</dbReference>
<dbReference type="SUPFAM" id="SSF55073">
    <property type="entry name" value="Nucleotide cyclase"/>
    <property type="match status" value="1"/>
</dbReference>
<dbReference type="EC" id="2.7.7.65" evidence="2"/>
<evidence type="ECO:0000313" key="5">
    <source>
        <dbReference type="EMBL" id="QFI40197.1"/>
    </source>
</evidence>
<dbReference type="CDD" id="cd00130">
    <property type="entry name" value="PAS"/>
    <property type="match status" value="1"/>
</dbReference>
<gene>
    <name evidence="5" type="ORF">FR932_04155</name>
</gene>
<dbReference type="InterPro" id="IPR043128">
    <property type="entry name" value="Rev_trsase/Diguanyl_cyclase"/>
</dbReference>
<organism evidence="5 6">
    <name type="scientific">Moritella marina ATCC 15381</name>
    <dbReference type="NCBI Taxonomy" id="1202962"/>
    <lineage>
        <taxon>Bacteria</taxon>
        <taxon>Pseudomonadati</taxon>
        <taxon>Pseudomonadota</taxon>
        <taxon>Gammaproteobacteria</taxon>
        <taxon>Alteromonadales</taxon>
        <taxon>Moritellaceae</taxon>
        <taxon>Moritella</taxon>
    </lineage>
</organism>
<sequence length="330" mass="37064">MLPLPTKKVQDIVFNALSVTNDGLAIFDSNDHVIYCNDSMATLFHHTAEQALGNTFDQLIKQCFRNSVGINIQSDNIDKWLIAANNKRRSVPFRSFETDTRDGRWHLVTEQIVGDGVLYVSSTDITEKKQSEIQLALLSKELHKRASTDELTTISNRHNFYEMAEIEFHKAQLEQQPLALILIDIDNFKSINDNYGHAAGDTALKEFAHHIKKKLRATDLFARIGGDEFSIILPNTDTRDSLLIAERLRNSIATMPIQHQDHPIQLTASIGIVQASLTMQSIHDVINAADKALYQAKSEGRNKVCSDLGCSNGLINQYELTPTNKQLTYS</sequence>
<dbReference type="Proteomes" id="UP000327424">
    <property type="component" value="Chromosome"/>
</dbReference>
<dbReference type="RefSeq" id="WP_019439312.1">
    <property type="nucleotide sequence ID" value="NZ_KB907155.1"/>
</dbReference>
<dbReference type="SMART" id="SM00267">
    <property type="entry name" value="GGDEF"/>
    <property type="match status" value="1"/>
</dbReference>
<comment type="cofactor">
    <cofactor evidence="1">
        <name>Mg(2+)</name>
        <dbReference type="ChEBI" id="CHEBI:18420"/>
    </cofactor>
</comment>
<evidence type="ECO:0000256" key="3">
    <source>
        <dbReference type="ARBA" id="ARBA00034247"/>
    </source>
</evidence>
<dbReference type="Pfam" id="PF12860">
    <property type="entry name" value="PAS_7"/>
    <property type="match status" value="1"/>
</dbReference>
<name>A0A5J6WQC9_MORMI</name>
<keyword evidence="6" id="KW-1185">Reference proteome</keyword>
<accession>A0A5J6WQC9</accession>
<dbReference type="SUPFAM" id="SSF55785">
    <property type="entry name" value="PYP-like sensor domain (PAS domain)"/>
    <property type="match status" value="1"/>
</dbReference>
<dbReference type="NCBIfam" id="TIGR00254">
    <property type="entry name" value="GGDEF"/>
    <property type="match status" value="1"/>
</dbReference>
<comment type="catalytic activity">
    <reaction evidence="3">
        <text>2 GTP = 3',3'-c-di-GMP + 2 diphosphate</text>
        <dbReference type="Rhea" id="RHEA:24898"/>
        <dbReference type="ChEBI" id="CHEBI:33019"/>
        <dbReference type="ChEBI" id="CHEBI:37565"/>
        <dbReference type="ChEBI" id="CHEBI:58805"/>
        <dbReference type="EC" id="2.7.7.65"/>
    </reaction>
</comment>
<evidence type="ECO:0000313" key="6">
    <source>
        <dbReference type="Proteomes" id="UP000327424"/>
    </source>
</evidence>
<proteinExistence type="predicted"/>
<dbReference type="KEGG" id="mmaa:FR932_04155"/>
<dbReference type="SMART" id="SM00091">
    <property type="entry name" value="PAS"/>
    <property type="match status" value="1"/>
</dbReference>
<dbReference type="OrthoDB" id="9812260at2"/>
<evidence type="ECO:0000256" key="2">
    <source>
        <dbReference type="ARBA" id="ARBA00012528"/>
    </source>
</evidence>
<dbReference type="PANTHER" id="PTHR45138">
    <property type="entry name" value="REGULATORY COMPONENTS OF SENSORY TRANSDUCTION SYSTEM"/>
    <property type="match status" value="1"/>
</dbReference>
<dbReference type="Gene3D" id="3.30.70.270">
    <property type="match status" value="1"/>
</dbReference>
<dbReference type="Gene3D" id="3.30.450.20">
    <property type="entry name" value="PAS domain"/>
    <property type="match status" value="1"/>
</dbReference>
<dbReference type="CDD" id="cd01949">
    <property type="entry name" value="GGDEF"/>
    <property type="match status" value="1"/>
</dbReference>
<dbReference type="InterPro" id="IPR000014">
    <property type="entry name" value="PAS"/>
</dbReference>
<dbReference type="InterPro" id="IPR000160">
    <property type="entry name" value="GGDEF_dom"/>
</dbReference>
<feature type="domain" description="GGDEF" evidence="4">
    <location>
        <begin position="176"/>
        <end position="309"/>
    </location>
</feature>
<dbReference type="AlphaFoldDB" id="A0A5J6WQC9"/>
<dbReference type="GO" id="GO:0052621">
    <property type="term" value="F:diguanylate cyclase activity"/>
    <property type="evidence" value="ECO:0007669"/>
    <property type="project" value="UniProtKB-EC"/>
</dbReference>
<dbReference type="InterPro" id="IPR050469">
    <property type="entry name" value="Diguanylate_Cyclase"/>
</dbReference>
<reference evidence="5 6" key="1">
    <citation type="submission" date="2019-09" db="EMBL/GenBank/DDBJ databases">
        <title>Hybrid Assembly of the complete Genome of the Deep-Sea Bacterium Moritella marina from long Nanopore and Illumina reads.</title>
        <authorList>
            <person name="Magin S."/>
            <person name="Georgoulis A."/>
            <person name="Papadimitriou K."/>
            <person name="Iliakis G."/>
            <person name="Vorgias C.E."/>
        </authorList>
    </citation>
    <scope>NUCLEOTIDE SEQUENCE [LARGE SCALE GENOMIC DNA]</scope>
    <source>
        <strain evidence="5 6">MP-1</strain>
    </source>
</reference>
<dbReference type="FunFam" id="3.30.70.270:FF:000001">
    <property type="entry name" value="Diguanylate cyclase domain protein"/>
    <property type="match status" value="1"/>
</dbReference>
<dbReference type="InterPro" id="IPR029787">
    <property type="entry name" value="Nucleotide_cyclase"/>
</dbReference>
<dbReference type="EMBL" id="CP044399">
    <property type="protein sequence ID" value="QFI40197.1"/>
    <property type="molecule type" value="Genomic_DNA"/>
</dbReference>
<dbReference type="Pfam" id="PF00990">
    <property type="entry name" value="GGDEF"/>
    <property type="match status" value="1"/>
</dbReference>
<dbReference type="PANTHER" id="PTHR45138:SF9">
    <property type="entry name" value="DIGUANYLATE CYCLASE DGCM-RELATED"/>
    <property type="match status" value="1"/>
</dbReference>